<feature type="compositionally biased region" description="Basic and acidic residues" evidence="7">
    <location>
        <begin position="126"/>
        <end position="143"/>
    </location>
</feature>
<feature type="compositionally biased region" description="Low complexity" evidence="7">
    <location>
        <begin position="220"/>
        <end position="229"/>
    </location>
</feature>
<feature type="region of interest" description="Disordered" evidence="7">
    <location>
        <begin position="123"/>
        <end position="229"/>
    </location>
</feature>
<evidence type="ECO:0000259" key="8">
    <source>
        <dbReference type="PROSITE" id="PS51504"/>
    </source>
</evidence>
<evidence type="ECO:0000313" key="10">
    <source>
        <dbReference type="Proteomes" id="UP000297299"/>
    </source>
</evidence>
<evidence type="ECO:0000256" key="1">
    <source>
        <dbReference type="ARBA" id="ARBA00020833"/>
    </source>
</evidence>
<keyword evidence="3 6" id="KW-0238">DNA-binding</keyword>
<evidence type="ECO:0000256" key="7">
    <source>
        <dbReference type="SAM" id="MobiDB-lite"/>
    </source>
</evidence>
<dbReference type="GO" id="GO:0003677">
    <property type="term" value="F:DNA binding"/>
    <property type="evidence" value="ECO:0007669"/>
    <property type="project" value="UniProtKB-KW"/>
</dbReference>
<dbReference type="AlphaFoldDB" id="A0A4Y8DHU9"/>
<dbReference type="GO" id="GO:0006334">
    <property type="term" value="P:nucleosome assembly"/>
    <property type="evidence" value="ECO:0007669"/>
    <property type="project" value="InterPro"/>
</dbReference>
<dbReference type="SMART" id="SM00526">
    <property type="entry name" value="H15"/>
    <property type="match status" value="1"/>
</dbReference>
<dbReference type="Gene3D" id="1.10.10.10">
    <property type="entry name" value="Winged helix-like DNA-binding domain superfamily/Winged helix DNA-binding domain"/>
    <property type="match status" value="1"/>
</dbReference>
<dbReference type="GO" id="GO:0005634">
    <property type="term" value="C:nucleus"/>
    <property type="evidence" value="ECO:0007669"/>
    <property type="project" value="UniProtKB-SubCell"/>
</dbReference>
<evidence type="ECO:0000313" key="9">
    <source>
        <dbReference type="EMBL" id="TEY87430.1"/>
    </source>
</evidence>
<dbReference type="InterPro" id="IPR005819">
    <property type="entry name" value="H1/H5"/>
</dbReference>
<dbReference type="SUPFAM" id="SSF46785">
    <property type="entry name" value="Winged helix' DNA-binding domain"/>
    <property type="match status" value="1"/>
</dbReference>
<comment type="function">
    <text evidence="5">Could act as an H1-type linker histone.</text>
</comment>
<comment type="subcellular location">
    <subcellularLocation>
        <location evidence="6">Nucleus</location>
    </subcellularLocation>
</comment>
<dbReference type="InterPro" id="IPR036390">
    <property type="entry name" value="WH_DNA-bd_sf"/>
</dbReference>
<dbReference type="GO" id="GO:0000786">
    <property type="term" value="C:nucleosome"/>
    <property type="evidence" value="ECO:0007669"/>
    <property type="project" value="InterPro"/>
</dbReference>
<evidence type="ECO:0000256" key="3">
    <source>
        <dbReference type="ARBA" id="ARBA00023125"/>
    </source>
</evidence>
<dbReference type="Proteomes" id="UP000297299">
    <property type="component" value="Unassembled WGS sequence"/>
</dbReference>
<dbReference type="FunFam" id="1.10.10.10:FF:000383">
    <property type="entry name" value="Histone H1"/>
    <property type="match status" value="1"/>
</dbReference>
<reference evidence="9 10" key="1">
    <citation type="submission" date="2017-11" db="EMBL/GenBank/DDBJ databases">
        <title>Comparative genomics of Botrytis spp.</title>
        <authorList>
            <person name="Valero-Jimenez C.A."/>
            <person name="Tapia P."/>
            <person name="Veloso J."/>
            <person name="Silva-Moreno E."/>
            <person name="Staats M."/>
            <person name="Valdes J.H."/>
            <person name="Van Kan J.A.L."/>
        </authorList>
    </citation>
    <scope>NUCLEOTIDE SEQUENCE [LARGE SCALE GENOMIC DNA]</scope>
    <source>
        <strain evidence="9 10">MUCL2830</strain>
    </source>
</reference>
<dbReference type="STRING" id="38488.A0A4Y8DHU9"/>
<dbReference type="OrthoDB" id="1110759at2759"/>
<accession>A0A4Y8DHU9</accession>
<feature type="region of interest" description="Disordered" evidence="7">
    <location>
        <begin position="91"/>
        <end position="110"/>
    </location>
</feature>
<feature type="compositionally biased region" description="Basic and acidic residues" evidence="7">
    <location>
        <begin position="100"/>
        <end position="110"/>
    </location>
</feature>
<proteinExistence type="inferred from homology"/>
<keyword evidence="4 6" id="KW-0539">Nucleus</keyword>
<dbReference type="InterPro" id="IPR036388">
    <property type="entry name" value="WH-like_DNA-bd_sf"/>
</dbReference>
<dbReference type="EMBL" id="PHWZ01000002">
    <property type="protein sequence ID" value="TEY87430.1"/>
    <property type="molecule type" value="Genomic_DNA"/>
</dbReference>
<evidence type="ECO:0000256" key="4">
    <source>
        <dbReference type="ARBA" id="ARBA00023242"/>
    </source>
</evidence>
<sequence>MPAKAATTTAAAPKAKAAPSDHASYQDMIIDAIINLKERNGSSRIQLKKYLKANNKINAGDSMFDSLFNRALKNGVTKEVFIMPKGSSGTVKLAPKAKKTPAEKAPKKATEKKAAVKKTVVKKTTATKEKKPVDAAATKEKKVAAPKKAVAKPKTAAKPKEKKATVTKAKKTATPKDAPAVVEKDTVLKKTASGRVTKTKTDAPKKTAVKKTATKKAAPKKAAPATAAA</sequence>
<comment type="caution">
    <text evidence="9">The sequence shown here is derived from an EMBL/GenBank/DDBJ whole genome shotgun (WGS) entry which is preliminary data.</text>
</comment>
<dbReference type="PRINTS" id="PR00624">
    <property type="entry name" value="HISTONEH5"/>
</dbReference>
<feature type="domain" description="H15" evidence="8">
    <location>
        <begin position="21"/>
        <end position="95"/>
    </location>
</feature>
<comment type="similarity">
    <text evidence="6">Belongs to the histone H1/H5 family.</text>
</comment>
<dbReference type="Pfam" id="PF00538">
    <property type="entry name" value="Linker_histone"/>
    <property type="match status" value="1"/>
</dbReference>
<dbReference type="InterPro" id="IPR005818">
    <property type="entry name" value="Histone_H1/H5_H15"/>
</dbReference>
<keyword evidence="10" id="KW-1185">Reference proteome</keyword>
<dbReference type="GO" id="GO:0030527">
    <property type="term" value="F:structural constituent of chromatin"/>
    <property type="evidence" value="ECO:0007669"/>
    <property type="project" value="InterPro"/>
</dbReference>
<name>A0A4Y8DHU9_9HELO</name>
<evidence type="ECO:0000256" key="6">
    <source>
        <dbReference type="RuleBase" id="RU003894"/>
    </source>
</evidence>
<protein>
    <recommendedName>
        <fullName evidence="1">Histone H1</fullName>
    </recommendedName>
</protein>
<feature type="compositionally biased region" description="Basic residues" evidence="7">
    <location>
        <begin position="207"/>
        <end position="219"/>
    </location>
</feature>
<organism evidence="9 10">
    <name type="scientific">Botryotinia calthae</name>
    <dbReference type="NCBI Taxonomy" id="38488"/>
    <lineage>
        <taxon>Eukaryota</taxon>
        <taxon>Fungi</taxon>
        <taxon>Dikarya</taxon>
        <taxon>Ascomycota</taxon>
        <taxon>Pezizomycotina</taxon>
        <taxon>Leotiomycetes</taxon>
        <taxon>Helotiales</taxon>
        <taxon>Sclerotiniaceae</taxon>
        <taxon>Botryotinia</taxon>
    </lineage>
</organism>
<dbReference type="CDD" id="cd00073">
    <property type="entry name" value="H15"/>
    <property type="match status" value="1"/>
</dbReference>
<dbReference type="PROSITE" id="PS51504">
    <property type="entry name" value="H15"/>
    <property type="match status" value="1"/>
</dbReference>
<gene>
    <name evidence="9" type="ORF">BOTCAL_0002g00380</name>
</gene>
<evidence type="ECO:0000256" key="5">
    <source>
        <dbReference type="ARBA" id="ARBA00055135"/>
    </source>
</evidence>
<keyword evidence="2 6" id="KW-0158">Chromosome</keyword>
<evidence type="ECO:0000256" key="2">
    <source>
        <dbReference type="ARBA" id="ARBA00022454"/>
    </source>
</evidence>